<organism evidence="2">
    <name type="scientific">Mytilinidion resinicola</name>
    <dbReference type="NCBI Taxonomy" id="574789"/>
    <lineage>
        <taxon>Eukaryota</taxon>
        <taxon>Fungi</taxon>
        <taxon>Dikarya</taxon>
        <taxon>Ascomycota</taxon>
        <taxon>Pezizomycotina</taxon>
        <taxon>Dothideomycetes</taxon>
        <taxon>Pleosporomycetidae</taxon>
        <taxon>Mytilinidiales</taxon>
        <taxon>Mytilinidiaceae</taxon>
        <taxon>Mytilinidion</taxon>
    </lineage>
</organism>
<dbReference type="SUPFAM" id="SSF51905">
    <property type="entry name" value="FAD/NAD(P)-binding domain"/>
    <property type="match status" value="1"/>
</dbReference>
<dbReference type="Gene3D" id="3.50.50.100">
    <property type="match status" value="1"/>
</dbReference>
<evidence type="ECO:0000313" key="2">
    <source>
        <dbReference type="EMBL" id="KAF2805656.1"/>
    </source>
</evidence>
<dbReference type="PRINTS" id="PR00368">
    <property type="entry name" value="FADPNR"/>
</dbReference>
<reference evidence="2 4" key="1">
    <citation type="journal article" date="2020" name="Stud. Mycol.">
        <title>101 Dothideomycetes genomes: a test case for predicting lifestyles and emergence of pathogens.</title>
        <authorList>
            <person name="Haridas S."/>
            <person name="Albert R."/>
            <person name="Binder M."/>
            <person name="Bloem J."/>
            <person name="Labutti K."/>
            <person name="Salamov A."/>
            <person name="Andreopoulos B."/>
            <person name="Baker S."/>
            <person name="Barry K."/>
            <person name="Bills G."/>
            <person name="Bluhm B."/>
            <person name="Cannon C."/>
            <person name="Castanera R."/>
            <person name="Culley D."/>
            <person name="Daum C."/>
            <person name="Ezra D."/>
            <person name="Gonzalez J."/>
            <person name="Henrissat B."/>
            <person name="Kuo A."/>
            <person name="Liang C."/>
            <person name="Lipzen A."/>
            <person name="Lutzoni F."/>
            <person name="Magnuson J."/>
            <person name="Mondo S."/>
            <person name="Nolan M."/>
            <person name="Ohm R."/>
            <person name="Pangilinan J."/>
            <person name="Park H.-J."/>
            <person name="Ramirez L."/>
            <person name="Alfaro M."/>
            <person name="Sun H."/>
            <person name="Tritt A."/>
            <person name="Yoshinaga Y."/>
            <person name="Zwiers L.-H."/>
            <person name="Turgeon B."/>
            <person name="Goodwin S."/>
            <person name="Spatafora J."/>
            <person name="Crous P."/>
            <person name="Grigoriev I."/>
        </authorList>
    </citation>
    <scope>NUCLEOTIDE SEQUENCE</scope>
    <source>
        <strain evidence="2 4">CBS 304.34</strain>
    </source>
</reference>
<reference evidence="4" key="3">
    <citation type="submission" date="2025-04" db="UniProtKB">
        <authorList>
            <consortium name="RefSeq"/>
        </authorList>
    </citation>
    <scope>IDENTIFICATION</scope>
    <source>
        <strain evidence="4">CBS 304.34</strain>
    </source>
</reference>
<dbReference type="InterPro" id="IPR023753">
    <property type="entry name" value="FAD/NAD-binding_dom"/>
</dbReference>
<dbReference type="Proteomes" id="UP000504636">
    <property type="component" value="Unplaced"/>
</dbReference>
<dbReference type="RefSeq" id="XP_033572620.1">
    <property type="nucleotide sequence ID" value="XM_033720817.1"/>
</dbReference>
<evidence type="ECO:0000313" key="3">
    <source>
        <dbReference type="Proteomes" id="UP000504636"/>
    </source>
</evidence>
<reference evidence="4" key="2">
    <citation type="submission" date="2020-04" db="EMBL/GenBank/DDBJ databases">
        <authorList>
            <consortium name="NCBI Genome Project"/>
        </authorList>
    </citation>
    <scope>NUCLEOTIDE SEQUENCE</scope>
    <source>
        <strain evidence="4">CBS 304.34</strain>
    </source>
</reference>
<proteinExistence type="predicted"/>
<accession>A0A6A6YA17</accession>
<dbReference type="PANTHER" id="PTHR43735:SF24">
    <property type="entry name" value="NUCLEOTIDE-DISULPHIDE OXIDOREDUCTASE AMID-LIKE, PUTATIVE (AFU_ORTHOLOGUE AFUA_1G17180)-RELATED"/>
    <property type="match status" value="1"/>
</dbReference>
<dbReference type="GO" id="GO:0005737">
    <property type="term" value="C:cytoplasm"/>
    <property type="evidence" value="ECO:0007669"/>
    <property type="project" value="TreeGrafter"/>
</dbReference>
<dbReference type="Pfam" id="PF07992">
    <property type="entry name" value="Pyr_redox_2"/>
    <property type="match status" value="1"/>
</dbReference>
<evidence type="ECO:0000313" key="4">
    <source>
        <dbReference type="RefSeq" id="XP_033572620.1"/>
    </source>
</evidence>
<name>A0A6A6YA17_9PEZI</name>
<feature type="domain" description="FAD/NAD(P)-binding" evidence="1">
    <location>
        <begin position="24"/>
        <end position="342"/>
    </location>
</feature>
<dbReference type="EMBL" id="MU003709">
    <property type="protein sequence ID" value="KAF2805656.1"/>
    <property type="molecule type" value="Genomic_DNA"/>
</dbReference>
<dbReference type="GO" id="GO:0004174">
    <property type="term" value="F:electron-transferring-flavoprotein dehydrogenase activity"/>
    <property type="evidence" value="ECO:0007669"/>
    <property type="project" value="TreeGrafter"/>
</dbReference>
<keyword evidence="3" id="KW-1185">Reference proteome</keyword>
<dbReference type="GeneID" id="54461710"/>
<dbReference type="PRINTS" id="PR00411">
    <property type="entry name" value="PNDRDTASEI"/>
</dbReference>
<evidence type="ECO:0000259" key="1">
    <source>
        <dbReference type="Pfam" id="PF07992"/>
    </source>
</evidence>
<dbReference type="AlphaFoldDB" id="A0A6A6YA17"/>
<dbReference type="OrthoDB" id="202203at2759"/>
<gene>
    <name evidence="2 4" type="ORF">BDZ99DRAFT_466602</name>
</gene>
<protein>
    <submittedName>
        <fullName evidence="2 4">FAD/NAD(P)-binding domain-containing protein</fullName>
    </submittedName>
</protein>
<sequence>MHLPEVSRDSVPGLGHATTRLPHRILIIGGAYGGLMAALNLLSLAKGNANRPSAYPLPDLQKKLSRRGVHITVLDQRDGIFHSVGAPLAHVSEKASPVMWKPFKSFHELQHLNLTFKQGSVTKIDCKSRTAWYTDIHGVVQTEPYHYLIQATGLKRNWPIVPRAQSCSDYNKDASTLINQIKNARHKRVAVVGGGAVGIEFAGEIKHNHPALHVTLIHSRAELLSAEPLPAEFKDRAKMLLKELGVEVITGNRATVEEQSEGHYLITLTNGTTITAGAVINATAKHLPTTDCLPREAVDEEGFVKVTPTLTFPTSVPNSTAHYAIGDVCAWSGIRRAGGAMVMGQLAATNLFASILTSEDPDFAPEHAELPEFPAVMGLAVGDQAIVYSAGTGVEYGKKTMEVMFGEDLGWNYCLKYMGLADEEVKVEVLEEVQEKVEKIELLEVRDENSRQAVAV</sequence>
<dbReference type="PANTHER" id="PTHR43735">
    <property type="entry name" value="APOPTOSIS-INDUCING FACTOR 1"/>
    <property type="match status" value="1"/>
</dbReference>
<dbReference type="GO" id="GO:0050660">
    <property type="term" value="F:flavin adenine dinucleotide binding"/>
    <property type="evidence" value="ECO:0007669"/>
    <property type="project" value="TreeGrafter"/>
</dbReference>
<dbReference type="InterPro" id="IPR036188">
    <property type="entry name" value="FAD/NAD-bd_sf"/>
</dbReference>